<proteinExistence type="predicted"/>
<dbReference type="KEGG" id="hir:HETIRDRAFT_103424"/>
<name>W4K3Y2_HETIT</name>
<dbReference type="GeneID" id="20665904"/>
<accession>W4K3Y2</accession>
<evidence type="ECO:0000313" key="1">
    <source>
        <dbReference type="EMBL" id="ETW80050.1"/>
    </source>
</evidence>
<evidence type="ECO:0000313" key="2">
    <source>
        <dbReference type="Proteomes" id="UP000030671"/>
    </source>
</evidence>
<gene>
    <name evidence="1" type="ORF">HETIRDRAFT_103424</name>
</gene>
<organism evidence="1 2">
    <name type="scientific">Heterobasidion irregulare (strain TC 32-1)</name>
    <dbReference type="NCBI Taxonomy" id="747525"/>
    <lineage>
        <taxon>Eukaryota</taxon>
        <taxon>Fungi</taxon>
        <taxon>Dikarya</taxon>
        <taxon>Basidiomycota</taxon>
        <taxon>Agaricomycotina</taxon>
        <taxon>Agaricomycetes</taxon>
        <taxon>Russulales</taxon>
        <taxon>Bondarzewiaceae</taxon>
        <taxon>Heterobasidion</taxon>
        <taxon>Heterobasidion annosum species complex</taxon>
    </lineage>
</organism>
<reference evidence="1 2" key="1">
    <citation type="journal article" date="2012" name="New Phytol.">
        <title>Insight into trade-off between wood decay and parasitism from the genome of a fungal forest pathogen.</title>
        <authorList>
            <person name="Olson A."/>
            <person name="Aerts A."/>
            <person name="Asiegbu F."/>
            <person name="Belbahri L."/>
            <person name="Bouzid O."/>
            <person name="Broberg A."/>
            <person name="Canback B."/>
            <person name="Coutinho P.M."/>
            <person name="Cullen D."/>
            <person name="Dalman K."/>
            <person name="Deflorio G."/>
            <person name="van Diepen L.T."/>
            <person name="Dunand C."/>
            <person name="Duplessis S."/>
            <person name="Durling M."/>
            <person name="Gonthier P."/>
            <person name="Grimwood J."/>
            <person name="Fossdal C.G."/>
            <person name="Hansson D."/>
            <person name="Henrissat B."/>
            <person name="Hietala A."/>
            <person name="Himmelstrand K."/>
            <person name="Hoffmeister D."/>
            <person name="Hogberg N."/>
            <person name="James T.Y."/>
            <person name="Karlsson M."/>
            <person name="Kohler A."/>
            <person name="Kues U."/>
            <person name="Lee Y.H."/>
            <person name="Lin Y.C."/>
            <person name="Lind M."/>
            <person name="Lindquist E."/>
            <person name="Lombard V."/>
            <person name="Lucas S."/>
            <person name="Lunden K."/>
            <person name="Morin E."/>
            <person name="Murat C."/>
            <person name="Park J."/>
            <person name="Raffaello T."/>
            <person name="Rouze P."/>
            <person name="Salamov A."/>
            <person name="Schmutz J."/>
            <person name="Solheim H."/>
            <person name="Stahlberg J."/>
            <person name="Velez H."/>
            <person name="de Vries R.P."/>
            <person name="Wiebenga A."/>
            <person name="Woodward S."/>
            <person name="Yakovlev I."/>
            <person name="Garbelotto M."/>
            <person name="Martin F."/>
            <person name="Grigoriev I.V."/>
            <person name="Stenlid J."/>
        </authorList>
    </citation>
    <scope>NUCLEOTIDE SEQUENCE [LARGE SCALE GENOMIC DNA]</scope>
    <source>
        <strain evidence="1 2">TC 32-1</strain>
    </source>
</reference>
<dbReference type="OrthoDB" id="2603374at2759"/>
<protein>
    <submittedName>
        <fullName evidence="1">Uncharacterized protein</fullName>
    </submittedName>
</protein>
<dbReference type="EMBL" id="KI925460">
    <property type="protein sequence ID" value="ETW80050.1"/>
    <property type="molecule type" value="Genomic_DNA"/>
</dbReference>
<dbReference type="InParanoid" id="W4K3Y2"/>
<sequence>MNAQQVTLEPSSLYVFTQPLLHGAFHWAFIHTDAHNHATIHHWAEQDRGPYAESYRMQDLAAGMNKLRNAPVLGYFKVEGYAAVDLSIFARICQDTFPSGWATVQQNRARGLSCRTWVVAVLAGMKAQRLLSRRDSAEDIERAIKTRSAEFDVIYMNDFLWQRAYQTVVISI</sequence>
<dbReference type="eggNOG" id="ENOG502RC00">
    <property type="taxonomic scope" value="Eukaryota"/>
</dbReference>
<keyword evidence="2" id="KW-1185">Reference proteome</keyword>
<dbReference type="Proteomes" id="UP000030671">
    <property type="component" value="Unassembled WGS sequence"/>
</dbReference>
<dbReference type="HOGENOM" id="CLU_102259_1_0_1"/>
<dbReference type="AlphaFoldDB" id="W4K3Y2"/>
<dbReference type="RefSeq" id="XP_009548574.1">
    <property type="nucleotide sequence ID" value="XM_009550279.1"/>
</dbReference>